<keyword evidence="5" id="KW-0805">Transcription regulation</keyword>
<feature type="region of interest" description="Disordered" evidence="9">
    <location>
        <begin position="101"/>
        <end position="127"/>
    </location>
</feature>
<evidence type="ECO:0000256" key="5">
    <source>
        <dbReference type="ARBA" id="ARBA00023015"/>
    </source>
</evidence>
<accession>A0AAD7XDE1</accession>
<dbReference type="AlphaFoldDB" id="A0AAD7XDE1"/>
<comment type="subcellular location">
    <subcellularLocation>
        <location evidence="1">Nucleus</location>
    </subcellularLocation>
</comment>
<keyword evidence="7" id="KW-0539">Nucleus</keyword>
<dbReference type="Gene3D" id="3.30.160.60">
    <property type="entry name" value="Classic Zinc Finger"/>
    <property type="match status" value="2"/>
</dbReference>
<comment type="caution">
    <text evidence="11">The sequence shown here is derived from an EMBL/GenBank/DDBJ whole genome shotgun (WGS) entry which is preliminary data.</text>
</comment>
<feature type="region of interest" description="Disordered" evidence="9">
    <location>
        <begin position="176"/>
        <end position="198"/>
    </location>
</feature>
<evidence type="ECO:0000256" key="6">
    <source>
        <dbReference type="ARBA" id="ARBA00023163"/>
    </source>
</evidence>
<dbReference type="InterPro" id="IPR036236">
    <property type="entry name" value="Znf_C2H2_sf"/>
</dbReference>
<evidence type="ECO:0000313" key="12">
    <source>
        <dbReference type="Proteomes" id="UP001215151"/>
    </source>
</evidence>
<evidence type="ECO:0000313" key="11">
    <source>
        <dbReference type="EMBL" id="KAJ8481915.1"/>
    </source>
</evidence>
<dbReference type="Proteomes" id="UP001215151">
    <property type="component" value="Unassembled WGS sequence"/>
</dbReference>
<dbReference type="PROSITE" id="PS50157">
    <property type="entry name" value="ZINC_FINGER_C2H2_2"/>
    <property type="match status" value="2"/>
</dbReference>
<protein>
    <recommendedName>
        <fullName evidence="10">C2H2-type domain-containing protein</fullName>
    </recommendedName>
</protein>
<keyword evidence="4" id="KW-0862">Zinc</keyword>
<evidence type="ECO:0000259" key="10">
    <source>
        <dbReference type="PROSITE" id="PS50157"/>
    </source>
</evidence>
<dbReference type="PANTHER" id="PTHR46179:SF13">
    <property type="entry name" value="C2H2-TYPE DOMAIN-CONTAINING PROTEIN"/>
    <property type="match status" value="1"/>
</dbReference>
<dbReference type="GO" id="GO:0008270">
    <property type="term" value="F:zinc ion binding"/>
    <property type="evidence" value="ECO:0007669"/>
    <property type="project" value="UniProtKB-KW"/>
</dbReference>
<keyword evidence="6" id="KW-0804">Transcription</keyword>
<gene>
    <name evidence="11" type="ORF">ONZ51_g5687</name>
</gene>
<feature type="domain" description="C2H2-type" evidence="10">
    <location>
        <begin position="131"/>
        <end position="159"/>
    </location>
</feature>
<dbReference type="PANTHER" id="PTHR46179">
    <property type="entry name" value="ZINC FINGER PROTEIN"/>
    <property type="match status" value="1"/>
</dbReference>
<dbReference type="SUPFAM" id="SSF57667">
    <property type="entry name" value="beta-beta-alpha zinc fingers"/>
    <property type="match status" value="1"/>
</dbReference>
<dbReference type="InterPro" id="IPR051061">
    <property type="entry name" value="Zinc_finger_trans_reg"/>
</dbReference>
<dbReference type="Pfam" id="PF00096">
    <property type="entry name" value="zf-C2H2"/>
    <property type="match status" value="2"/>
</dbReference>
<feature type="domain" description="C2H2-type" evidence="10">
    <location>
        <begin position="160"/>
        <end position="190"/>
    </location>
</feature>
<keyword evidence="12" id="KW-1185">Reference proteome</keyword>
<proteinExistence type="predicted"/>
<evidence type="ECO:0000256" key="2">
    <source>
        <dbReference type="ARBA" id="ARBA00022723"/>
    </source>
</evidence>
<reference evidence="11" key="1">
    <citation type="submission" date="2022-11" db="EMBL/GenBank/DDBJ databases">
        <title>Genome Sequence of Cubamyces cubensis.</title>
        <authorList>
            <person name="Buettner E."/>
        </authorList>
    </citation>
    <scope>NUCLEOTIDE SEQUENCE</scope>
    <source>
        <strain evidence="11">MPL-01</strain>
    </source>
</reference>
<evidence type="ECO:0000256" key="7">
    <source>
        <dbReference type="ARBA" id="ARBA00023242"/>
    </source>
</evidence>
<evidence type="ECO:0000256" key="4">
    <source>
        <dbReference type="ARBA" id="ARBA00022833"/>
    </source>
</evidence>
<dbReference type="SMART" id="SM00355">
    <property type="entry name" value="ZnF_C2H2"/>
    <property type="match status" value="2"/>
</dbReference>
<keyword evidence="3 8" id="KW-0863">Zinc-finger</keyword>
<dbReference type="EMBL" id="JAPEVG010000126">
    <property type="protein sequence ID" value="KAJ8481915.1"/>
    <property type="molecule type" value="Genomic_DNA"/>
</dbReference>
<sequence length="198" mass="22402">MYTYEPDVPFNFNTGRPMESISLLDELSAEGIRPLSDWVSVPGDDSFNATTGRSPSPFKGHQFTLNIDFYTLVDPPRLKSPPVIEPPAKEAQQHSLVQICKGGTYSEDGEDPEDAPPPAKCRRRQDTTPRFECDKCNSRFARSHNLKVHVKSVHENQRSFPCKVPGCEHAFSRKHDLARHFQSKHTDKGSPRRKGNKE</sequence>
<evidence type="ECO:0000256" key="8">
    <source>
        <dbReference type="PROSITE-ProRule" id="PRU00042"/>
    </source>
</evidence>
<dbReference type="PROSITE" id="PS00028">
    <property type="entry name" value="ZINC_FINGER_C2H2_1"/>
    <property type="match status" value="2"/>
</dbReference>
<organism evidence="11 12">
    <name type="scientific">Trametes cubensis</name>
    <dbReference type="NCBI Taxonomy" id="1111947"/>
    <lineage>
        <taxon>Eukaryota</taxon>
        <taxon>Fungi</taxon>
        <taxon>Dikarya</taxon>
        <taxon>Basidiomycota</taxon>
        <taxon>Agaricomycotina</taxon>
        <taxon>Agaricomycetes</taxon>
        <taxon>Polyporales</taxon>
        <taxon>Polyporaceae</taxon>
        <taxon>Trametes</taxon>
    </lineage>
</organism>
<dbReference type="GO" id="GO:0005634">
    <property type="term" value="C:nucleus"/>
    <property type="evidence" value="ECO:0007669"/>
    <property type="project" value="UniProtKB-SubCell"/>
</dbReference>
<feature type="compositionally biased region" description="Basic and acidic residues" evidence="9">
    <location>
        <begin position="176"/>
        <end position="190"/>
    </location>
</feature>
<evidence type="ECO:0000256" key="1">
    <source>
        <dbReference type="ARBA" id="ARBA00004123"/>
    </source>
</evidence>
<name>A0AAD7XDE1_9APHY</name>
<keyword evidence="2" id="KW-0479">Metal-binding</keyword>
<evidence type="ECO:0000256" key="3">
    <source>
        <dbReference type="ARBA" id="ARBA00022771"/>
    </source>
</evidence>
<dbReference type="InterPro" id="IPR013087">
    <property type="entry name" value="Znf_C2H2_type"/>
</dbReference>
<dbReference type="GO" id="GO:0006357">
    <property type="term" value="P:regulation of transcription by RNA polymerase II"/>
    <property type="evidence" value="ECO:0007669"/>
    <property type="project" value="TreeGrafter"/>
</dbReference>
<evidence type="ECO:0000256" key="9">
    <source>
        <dbReference type="SAM" id="MobiDB-lite"/>
    </source>
</evidence>